<reference evidence="4" key="1">
    <citation type="submission" date="2017-05" db="EMBL/GenBank/DDBJ databases">
        <authorList>
            <person name="Sung H."/>
        </authorList>
    </citation>
    <scope>NUCLEOTIDE SEQUENCE [LARGE SCALE GENOMIC DNA]</scope>
    <source>
        <strain evidence="4">AR23208</strain>
    </source>
</reference>
<organism evidence="3 4">
    <name type="scientific">Tumebacillus avium</name>
    <dbReference type="NCBI Taxonomy" id="1903704"/>
    <lineage>
        <taxon>Bacteria</taxon>
        <taxon>Bacillati</taxon>
        <taxon>Bacillota</taxon>
        <taxon>Bacilli</taxon>
        <taxon>Bacillales</taxon>
        <taxon>Alicyclobacillaceae</taxon>
        <taxon>Tumebacillus</taxon>
    </lineage>
</organism>
<evidence type="ECO:0000313" key="4">
    <source>
        <dbReference type="Proteomes" id="UP000195437"/>
    </source>
</evidence>
<dbReference type="Proteomes" id="UP000195437">
    <property type="component" value="Chromosome"/>
</dbReference>
<feature type="compositionally biased region" description="Low complexity" evidence="1">
    <location>
        <begin position="34"/>
        <end position="45"/>
    </location>
</feature>
<keyword evidence="2" id="KW-1133">Transmembrane helix</keyword>
<gene>
    <name evidence="3" type="ORF">CBW65_16295</name>
</gene>
<accession>A0A1Y0IPD3</accession>
<feature type="region of interest" description="Disordered" evidence="1">
    <location>
        <begin position="34"/>
        <end position="69"/>
    </location>
</feature>
<dbReference type="EMBL" id="CP021434">
    <property type="protein sequence ID" value="ARU62347.1"/>
    <property type="molecule type" value="Genomic_DNA"/>
</dbReference>
<name>A0A1Y0IPD3_9BACL</name>
<keyword evidence="2" id="KW-0472">Membrane</keyword>
<proteinExistence type="predicted"/>
<sequence length="69" mass="7828">MEDRMFYLIRDTVGIAGNLAELVGVIFLFTQFSRPSPSPSQPKTKVPVKRRTTRPAAARTYEIHSYDAQ</sequence>
<dbReference type="KEGG" id="tum:CBW65_16295"/>
<keyword evidence="2" id="KW-0812">Transmembrane</keyword>
<keyword evidence="4" id="KW-1185">Reference proteome</keyword>
<evidence type="ECO:0000256" key="1">
    <source>
        <dbReference type="SAM" id="MobiDB-lite"/>
    </source>
</evidence>
<protein>
    <submittedName>
        <fullName evidence="3">Uncharacterized protein</fullName>
    </submittedName>
</protein>
<dbReference type="RefSeq" id="WP_087457709.1">
    <property type="nucleotide sequence ID" value="NZ_CP021434.1"/>
</dbReference>
<feature type="transmembrane region" description="Helical" evidence="2">
    <location>
        <begin position="12"/>
        <end position="32"/>
    </location>
</feature>
<dbReference type="AlphaFoldDB" id="A0A1Y0IPD3"/>
<evidence type="ECO:0000313" key="3">
    <source>
        <dbReference type="EMBL" id="ARU62347.1"/>
    </source>
</evidence>
<evidence type="ECO:0000256" key="2">
    <source>
        <dbReference type="SAM" id="Phobius"/>
    </source>
</evidence>